<dbReference type="EMBL" id="WRXO01000003">
    <property type="protein sequence ID" value="MVT41444.1"/>
    <property type="molecule type" value="Genomic_DNA"/>
</dbReference>
<evidence type="ECO:0000313" key="2">
    <source>
        <dbReference type="Proteomes" id="UP000468388"/>
    </source>
</evidence>
<reference evidence="1 2" key="1">
    <citation type="submission" date="2019-12" db="EMBL/GenBank/DDBJ databases">
        <title>The draft genomic sequence of strain Chitinophaga oryziterrae JCM 16595.</title>
        <authorList>
            <person name="Zhang X."/>
        </authorList>
    </citation>
    <scope>NUCLEOTIDE SEQUENCE [LARGE SCALE GENOMIC DNA]</scope>
    <source>
        <strain evidence="1 2">JCM 16595</strain>
    </source>
</reference>
<evidence type="ECO:0008006" key="3">
    <source>
        <dbReference type="Google" id="ProtNLM"/>
    </source>
</evidence>
<dbReference type="OrthoDB" id="673626at2"/>
<evidence type="ECO:0000313" key="1">
    <source>
        <dbReference type="EMBL" id="MVT41444.1"/>
    </source>
</evidence>
<protein>
    <recommendedName>
        <fullName evidence="3">DUF4421 domain-containing protein</fullName>
    </recommendedName>
</protein>
<dbReference type="Proteomes" id="UP000468388">
    <property type="component" value="Unassembled WGS sequence"/>
</dbReference>
<comment type="caution">
    <text evidence="1">The sequence shown here is derived from an EMBL/GenBank/DDBJ whole genome shotgun (WGS) entry which is preliminary data.</text>
</comment>
<dbReference type="PROSITE" id="PS51257">
    <property type="entry name" value="PROKAR_LIPOPROTEIN"/>
    <property type="match status" value="1"/>
</dbReference>
<organism evidence="1 2">
    <name type="scientific">Chitinophaga oryziterrae</name>
    <dbReference type="NCBI Taxonomy" id="1031224"/>
    <lineage>
        <taxon>Bacteria</taxon>
        <taxon>Pseudomonadati</taxon>
        <taxon>Bacteroidota</taxon>
        <taxon>Chitinophagia</taxon>
        <taxon>Chitinophagales</taxon>
        <taxon>Chitinophagaceae</taxon>
        <taxon>Chitinophaga</taxon>
    </lineage>
</organism>
<proteinExistence type="predicted"/>
<sequence>MNKNSTLFFILVPVVFSGCARKSYYLSPFNGNATTYYAKPLLADSAKSATYFSATFTAGAPNDQYYTYDNEKRLSDNLKAFQFSFHRSHTSKYFQAYYGASFTTGTYEVTRFDSLHYYGNYANADLSKILGGHKYFAGAGLAGGINLVMPLRRGHEWRVLGVETSIGKEWGDYLNFRKSMPDSSATAISKNDHYGYIGLTSELVFKKRQNAFGIKWALGSSLYRTIELGKAYRSTTYVVPLYFSTTFQYSRPKFTVFTQINATEHAESFQLGASYKLSKIHR</sequence>
<name>A0A6N8J8Z9_9BACT</name>
<dbReference type="RefSeq" id="WP_157300073.1">
    <property type="nucleotide sequence ID" value="NZ_BAAAZB010000025.1"/>
</dbReference>
<dbReference type="AlphaFoldDB" id="A0A6N8J8Z9"/>
<accession>A0A6N8J8Z9</accession>
<gene>
    <name evidence="1" type="ORF">GO495_12680</name>
</gene>
<keyword evidence="2" id="KW-1185">Reference proteome</keyword>